<proteinExistence type="inferred from homology"/>
<dbReference type="Gene3D" id="3.30.70.2390">
    <property type="match status" value="1"/>
</dbReference>
<feature type="domain" description="LytR/CpsA/Psr regulator C-terminal" evidence="5">
    <location>
        <begin position="468"/>
        <end position="549"/>
    </location>
</feature>
<feature type="compositionally biased region" description="Gly residues" evidence="2">
    <location>
        <begin position="55"/>
        <end position="69"/>
    </location>
</feature>
<organism evidence="6 7">
    <name type="scientific">Leifsonia williamsii</name>
    <dbReference type="NCBI Taxonomy" id="3035919"/>
    <lineage>
        <taxon>Bacteria</taxon>
        <taxon>Bacillati</taxon>
        <taxon>Actinomycetota</taxon>
        <taxon>Actinomycetes</taxon>
        <taxon>Micrococcales</taxon>
        <taxon>Microbacteriaceae</taxon>
        <taxon>Leifsonia</taxon>
    </lineage>
</organism>
<feature type="region of interest" description="Disordered" evidence="2">
    <location>
        <begin position="556"/>
        <end position="589"/>
    </location>
</feature>
<evidence type="ECO:0000256" key="1">
    <source>
        <dbReference type="ARBA" id="ARBA00006068"/>
    </source>
</evidence>
<comment type="similarity">
    <text evidence="1">Belongs to the LytR/CpsA/Psr (LCP) family.</text>
</comment>
<feature type="compositionally biased region" description="Low complexity" evidence="2">
    <location>
        <begin position="45"/>
        <end position="54"/>
    </location>
</feature>
<evidence type="ECO:0000313" key="7">
    <source>
        <dbReference type="Proteomes" id="UP001174208"/>
    </source>
</evidence>
<feature type="compositionally biased region" description="Low complexity" evidence="2">
    <location>
        <begin position="556"/>
        <end position="565"/>
    </location>
</feature>
<keyword evidence="3" id="KW-1133">Transmembrane helix</keyword>
<feature type="transmembrane region" description="Helical" evidence="3">
    <location>
        <begin position="137"/>
        <end position="158"/>
    </location>
</feature>
<dbReference type="NCBIfam" id="TIGR00350">
    <property type="entry name" value="lytR_cpsA_psr"/>
    <property type="match status" value="1"/>
</dbReference>
<dbReference type="InterPro" id="IPR004474">
    <property type="entry name" value="LytR_CpsA_psr"/>
</dbReference>
<keyword evidence="7" id="KW-1185">Reference proteome</keyword>
<evidence type="ECO:0000259" key="5">
    <source>
        <dbReference type="Pfam" id="PF13399"/>
    </source>
</evidence>
<keyword evidence="3" id="KW-0812">Transmembrane</keyword>
<dbReference type="Pfam" id="PF13399">
    <property type="entry name" value="LytR_C"/>
    <property type="match status" value="1"/>
</dbReference>
<accession>A0ABT8KII8</accession>
<dbReference type="Pfam" id="PF03816">
    <property type="entry name" value="LytR_cpsA_psr"/>
    <property type="match status" value="1"/>
</dbReference>
<dbReference type="PANTHER" id="PTHR33392:SF6">
    <property type="entry name" value="POLYISOPRENYL-TEICHOIC ACID--PEPTIDOGLYCAN TEICHOIC ACID TRANSFERASE TAGU"/>
    <property type="match status" value="1"/>
</dbReference>
<evidence type="ECO:0000259" key="4">
    <source>
        <dbReference type="Pfam" id="PF03816"/>
    </source>
</evidence>
<reference evidence="6" key="1">
    <citation type="submission" date="2023-06" db="EMBL/GenBank/DDBJ databases">
        <title>MT1 and MT2 Draft Genomes of Novel Species.</title>
        <authorList>
            <person name="Venkateswaran K."/>
        </authorList>
    </citation>
    <scope>NUCLEOTIDE SEQUENCE</scope>
    <source>
        <strain evidence="6">F6_8S_P_1B</strain>
    </source>
</reference>
<feature type="region of interest" description="Disordered" evidence="2">
    <location>
        <begin position="1"/>
        <end position="132"/>
    </location>
</feature>
<sequence>MRRPTDPASGPGADRPGSARGDSVDPATAVFGRVPDADPRRPVRATRPASRVPAGAGGGAGAVSGGASGAAGSPFDDLGLGGGNSGGSGGGNGRGGRGGRGGDGGRGDGGGGDDSGRGDGSTPPPGKRPRRRRAKRIIAWTAAALAVILVVVGGYAAYSYFRFVGGVTHVDVIGKKGNDVDGQDQNILLVGDDHRPDNATPEQLAQLSTTEDGGSTNTDTMMILHLPADGKSATLISLPRDSWVDVPGHGMNKLNSAFSLGGGATDPTAGAKLLIDTVQNLTGLSIDHYVRVSLLGFYTIADALGPVQVCLNEAVDDPYSGANFPAGVSTLNAQQALSFVRQRHGLPRGDLDRVVRQQYFLSVEAHKALSAGTLLNPGKLTKVLDAVSGSLETDPGLNFLQLAAQMQGLTGGKIQSATIPISGTPTIDVDGDEISVVEVDTAAMPAFIQSLMGTPGDYEKATAAKPADTTVTVLNGGSADGAATTATQTLAAAGFKTGAPGDADTTATTTIQYPKGQEAQAKAVAAFVPGAVVQETGSVSGVTLVLGDDGIMPAAPATGDAGAAPAPAPAPAATPTSPAQSYSDQVCIN</sequence>
<dbReference type="PANTHER" id="PTHR33392">
    <property type="entry name" value="POLYISOPRENYL-TEICHOIC ACID--PEPTIDOGLYCAN TEICHOIC ACID TRANSFERASE TAGU"/>
    <property type="match status" value="1"/>
</dbReference>
<feature type="domain" description="Cell envelope-related transcriptional attenuator" evidence="4">
    <location>
        <begin position="217"/>
        <end position="364"/>
    </location>
</feature>
<dbReference type="EMBL" id="JAROCF010000001">
    <property type="protein sequence ID" value="MDN4616277.1"/>
    <property type="molecule type" value="Genomic_DNA"/>
</dbReference>
<protein>
    <submittedName>
        <fullName evidence="6">LCP family protein</fullName>
    </submittedName>
</protein>
<dbReference type="InterPro" id="IPR027381">
    <property type="entry name" value="LytR/CpsA/Psr_C"/>
</dbReference>
<name>A0ABT8KII8_9MICO</name>
<dbReference type="InterPro" id="IPR050922">
    <property type="entry name" value="LytR/CpsA/Psr_CW_biosynth"/>
</dbReference>
<dbReference type="Gene3D" id="3.40.630.190">
    <property type="entry name" value="LCP protein"/>
    <property type="match status" value="1"/>
</dbReference>
<dbReference type="RefSeq" id="WP_301230640.1">
    <property type="nucleotide sequence ID" value="NZ_JAROCF010000001.1"/>
</dbReference>
<dbReference type="Proteomes" id="UP001174208">
    <property type="component" value="Unassembled WGS sequence"/>
</dbReference>
<comment type="caution">
    <text evidence="6">The sequence shown here is derived from an EMBL/GenBank/DDBJ whole genome shotgun (WGS) entry which is preliminary data.</text>
</comment>
<evidence type="ECO:0000256" key="3">
    <source>
        <dbReference type="SAM" id="Phobius"/>
    </source>
</evidence>
<keyword evidence="3" id="KW-0472">Membrane</keyword>
<feature type="compositionally biased region" description="Gly residues" evidence="2">
    <location>
        <begin position="79"/>
        <end position="113"/>
    </location>
</feature>
<evidence type="ECO:0000313" key="6">
    <source>
        <dbReference type="EMBL" id="MDN4616277.1"/>
    </source>
</evidence>
<gene>
    <name evidence="6" type="ORF">P5G50_17655</name>
</gene>
<evidence type="ECO:0000256" key="2">
    <source>
        <dbReference type="SAM" id="MobiDB-lite"/>
    </source>
</evidence>
<feature type="compositionally biased region" description="Polar residues" evidence="2">
    <location>
        <begin position="580"/>
        <end position="589"/>
    </location>
</feature>